<comment type="function">
    <text evidence="2">Pyridoxal 5'-phosphate (PLP)-binding protein, which is involved in PLP homeostasis.</text>
</comment>
<organism evidence="5 6">
    <name type="scientific">Crassaminicella indica</name>
    <dbReference type="NCBI Taxonomy" id="2855394"/>
    <lineage>
        <taxon>Bacteria</taxon>
        <taxon>Bacillati</taxon>
        <taxon>Bacillota</taxon>
        <taxon>Clostridia</taxon>
        <taxon>Eubacteriales</taxon>
        <taxon>Clostridiaceae</taxon>
        <taxon>Crassaminicella</taxon>
    </lineage>
</organism>
<accession>A0ABX8R9V4</accession>
<name>A0ABX8R9V4_9CLOT</name>
<evidence type="ECO:0000256" key="3">
    <source>
        <dbReference type="RuleBase" id="RU004514"/>
    </source>
</evidence>
<sequence>MSYIEKNIKDLREEINETCRKIGRNPEEIQLIAVTKTVDPERINEAIHAGVEHIGENKVQEIMEKYDVVSNVHWHMIGHLQTNKVKYIIDKVKLIHSLDRISLAEEINKRAKKHNKIMDVLVQVNVANEETKFGLASNEVLEFFEKIQIFEHIRVRGLMTIAPYEENPENVRKYFKKLKEIFETIKIKGFPRVDMKYLSMGMTNDFKVAIEEGSNMIRVGTGIFGRRNYNKL</sequence>
<evidence type="ECO:0000313" key="5">
    <source>
        <dbReference type="EMBL" id="QXM05843.1"/>
    </source>
</evidence>
<protein>
    <recommendedName>
        <fullName evidence="2">Pyridoxal phosphate homeostasis protein</fullName>
        <shortName evidence="2">PLP homeostasis protein</shortName>
    </recommendedName>
</protein>
<dbReference type="InterPro" id="IPR011078">
    <property type="entry name" value="PyrdxlP_homeostasis"/>
</dbReference>
<proteinExistence type="inferred from homology"/>
<dbReference type="InterPro" id="IPR001608">
    <property type="entry name" value="Ala_racemase_N"/>
</dbReference>
<comment type="similarity">
    <text evidence="2 3">Belongs to the pyridoxal phosphate-binding protein YggS/PROSC family.</text>
</comment>
<keyword evidence="6" id="KW-1185">Reference proteome</keyword>
<dbReference type="CDD" id="cd00635">
    <property type="entry name" value="PLPDE_III_YBL036c_like"/>
    <property type="match status" value="1"/>
</dbReference>
<dbReference type="PANTHER" id="PTHR10146:SF14">
    <property type="entry name" value="PYRIDOXAL PHOSPHATE HOMEOSTASIS PROTEIN"/>
    <property type="match status" value="1"/>
</dbReference>
<dbReference type="PANTHER" id="PTHR10146">
    <property type="entry name" value="PROLINE SYNTHETASE CO-TRANSCRIBED BACTERIAL HOMOLOG PROTEIN"/>
    <property type="match status" value="1"/>
</dbReference>
<dbReference type="RefSeq" id="WP_218282541.1">
    <property type="nucleotide sequence ID" value="NZ_CP078093.1"/>
</dbReference>
<dbReference type="EMBL" id="CP078093">
    <property type="protein sequence ID" value="QXM05843.1"/>
    <property type="molecule type" value="Genomic_DNA"/>
</dbReference>
<evidence type="ECO:0000313" key="6">
    <source>
        <dbReference type="Proteomes" id="UP000886818"/>
    </source>
</evidence>
<dbReference type="Pfam" id="PF01168">
    <property type="entry name" value="Ala_racemase_N"/>
    <property type="match status" value="1"/>
</dbReference>
<dbReference type="Proteomes" id="UP000886818">
    <property type="component" value="Chromosome"/>
</dbReference>
<dbReference type="PROSITE" id="PS01211">
    <property type="entry name" value="UPF0001"/>
    <property type="match status" value="1"/>
</dbReference>
<evidence type="ECO:0000256" key="1">
    <source>
        <dbReference type="ARBA" id="ARBA00022898"/>
    </source>
</evidence>
<evidence type="ECO:0000256" key="2">
    <source>
        <dbReference type="HAMAP-Rule" id="MF_02087"/>
    </source>
</evidence>
<keyword evidence="1 2" id="KW-0663">Pyridoxal phosphate</keyword>
<feature type="modified residue" description="N6-(pyridoxal phosphate)lysine" evidence="2">
    <location>
        <position position="36"/>
    </location>
</feature>
<feature type="domain" description="Alanine racemase N-terminal" evidence="4">
    <location>
        <begin position="19"/>
        <end position="226"/>
    </location>
</feature>
<gene>
    <name evidence="5" type="ORF">KVH43_10835</name>
</gene>
<dbReference type="NCBIfam" id="TIGR00044">
    <property type="entry name" value="YggS family pyridoxal phosphate-dependent enzyme"/>
    <property type="match status" value="1"/>
</dbReference>
<dbReference type="HAMAP" id="MF_02087">
    <property type="entry name" value="PLP_homeostasis"/>
    <property type="match status" value="1"/>
</dbReference>
<reference evidence="5" key="1">
    <citation type="submission" date="2021-07" db="EMBL/GenBank/DDBJ databases">
        <title>Complete genome sequence of Crassaminicella sp. 143-21, isolated from a deep-sea hydrothermal vent.</title>
        <authorList>
            <person name="Li X."/>
        </authorList>
    </citation>
    <scope>NUCLEOTIDE SEQUENCE</scope>
    <source>
        <strain evidence="5">143-21</strain>
    </source>
</reference>
<evidence type="ECO:0000259" key="4">
    <source>
        <dbReference type="Pfam" id="PF01168"/>
    </source>
</evidence>
<dbReference type="PIRSF" id="PIRSF004848">
    <property type="entry name" value="YBL036c_PLPDEIII"/>
    <property type="match status" value="1"/>
</dbReference>